<dbReference type="NCBIfam" id="NF002017">
    <property type="entry name" value="PRK00823.1-2"/>
    <property type="match status" value="1"/>
</dbReference>
<keyword evidence="6" id="KW-1185">Reference proteome</keyword>
<evidence type="ECO:0000313" key="5">
    <source>
        <dbReference type="EMBL" id="WAL66732.1"/>
    </source>
</evidence>
<comment type="similarity">
    <text evidence="2 4">Belongs to the pterin-4-alpha-carbinolamine dehydratase family.</text>
</comment>
<dbReference type="PANTHER" id="PTHR12599">
    <property type="entry name" value="PTERIN-4-ALPHA-CARBINOLAMINE DEHYDRATASE"/>
    <property type="match status" value="1"/>
</dbReference>
<dbReference type="PANTHER" id="PTHR12599:SF0">
    <property type="entry name" value="PTERIN-4-ALPHA-CARBINOLAMINE DEHYDRATASE"/>
    <property type="match status" value="1"/>
</dbReference>
<protein>
    <recommendedName>
        <fullName evidence="4">Putative pterin-4-alpha-carbinolamine dehydratase</fullName>
        <shortName evidence="4">PHS</shortName>
        <ecNumber evidence="4">4.2.1.96</ecNumber>
    </recommendedName>
    <alternativeName>
        <fullName evidence="4">4-alpha-hydroxy-tetrahydropterin dehydratase</fullName>
    </alternativeName>
    <alternativeName>
        <fullName evidence="4">Pterin carbinolamine dehydratase</fullName>
        <shortName evidence="4">PCD</shortName>
    </alternativeName>
</protein>
<dbReference type="HAMAP" id="MF_00434">
    <property type="entry name" value="Pterin_4_alpha"/>
    <property type="match status" value="1"/>
</dbReference>
<evidence type="ECO:0000256" key="2">
    <source>
        <dbReference type="ARBA" id="ARBA00006472"/>
    </source>
</evidence>
<proteinExistence type="inferred from homology"/>
<dbReference type="EC" id="4.2.1.96" evidence="4"/>
<comment type="catalytic activity">
    <reaction evidence="1 4">
        <text>(4aS,6R)-4a-hydroxy-L-erythro-5,6,7,8-tetrahydrobiopterin = (6R)-L-erythro-6,7-dihydrobiopterin + H2O</text>
        <dbReference type="Rhea" id="RHEA:11920"/>
        <dbReference type="ChEBI" id="CHEBI:15377"/>
        <dbReference type="ChEBI" id="CHEBI:15642"/>
        <dbReference type="ChEBI" id="CHEBI:43120"/>
        <dbReference type="EC" id="4.2.1.96"/>
    </reaction>
</comment>
<evidence type="ECO:0000256" key="4">
    <source>
        <dbReference type="HAMAP-Rule" id="MF_00434"/>
    </source>
</evidence>
<reference evidence="5" key="1">
    <citation type="submission" date="2022-11" db="EMBL/GenBank/DDBJ databases">
        <authorList>
            <person name="Mo P."/>
        </authorList>
    </citation>
    <scope>NUCLEOTIDE SEQUENCE</scope>
    <source>
        <strain evidence="5">HUAS 11-8</strain>
    </source>
</reference>
<dbReference type="InterPro" id="IPR036428">
    <property type="entry name" value="PCD_sf"/>
</dbReference>
<dbReference type="Gene3D" id="3.30.1360.20">
    <property type="entry name" value="Transcriptional coactivator/pterin dehydratase"/>
    <property type="match status" value="1"/>
</dbReference>
<accession>A0ABY7B470</accession>
<dbReference type="RefSeq" id="WP_268756862.1">
    <property type="nucleotide sequence ID" value="NZ_CP113836.1"/>
</dbReference>
<dbReference type="GO" id="GO:0008124">
    <property type="term" value="F:4-alpha-hydroxytetrahydrobiopterin dehydratase activity"/>
    <property type="evidence" value="ECO:0007669"/>
    <property type="project" value="UniProtKB-EC"/>
</dbReference>
<dbReference type="InterPro" id="IPR001533">
    <property type="entry name" value="Pterin_deHydtase"/>
</dbReference>
<dbReference type="EMBL" id="CP113836">
    <property type="protein sequence ID" value="WAL66732.1"/>
    <property type="molecule type" value="Genomic_DNA"/>
</dbReference>
<gene>
    <name evidence="5" type="ORF">ORV05_02640</name>
</gene>
<dbReference type="Proteomes" id="UP001163203">
    <property type="component" value="Chromosome"/>
</dbReference>
<evidence type="ECO:0000256" key="3">
    <source>
        <dbReference type="ARBA" id="ARBA00023239"/>
    </source>
</evidence>
<name>A0ABY7B470_9PSEU</name>
<dbReference type="SUPFAM" id="SSF55248">
    <property type="entry name" value="PCD-like"/>
    <property type="match status" value="1"/>
</dbReference>
<dbReference type="Pfam" id="PF01329">
    <property type="entry name" value="Pterin_4a"/>
    <property type="match status" value="1"/>
</dbReference>
<organism evidence="5 6">
    <name type="scientific">Amycolatopsis cynarae</name>
    <dbReference type="NCBI Taxonomy" id="2995223"/>
    <lineage>
        <taxon>Bacteria</taxon>
        <taxon>Bacillati</taxon>
        <taxon>Actinomycetota</taxon>
        <taxon>Actinomycetes</taxon>
        <taxon>Pseudonocardiales</taxon>
        <taxon>Pseudonocardiaceae</taxon>
        <taxon>Amycolatopsis</taxon>
    </lineage>
</organism>
<evidence type="ECO:0000256" key="1">
    <source>
        <dbReference type="ARBA" id="ARBA00001554"/>
    </source>
</evidence>
<evidence type="ECO:0000313" key="6">
    <source>
        <dbReference type="Proteomes" id="UP001163203"/>
    </source>
</evidence>
<keyword evidence="3 4" id="KW-0456">Lyase</keyword>
<dbReference type="CDD" id="cd00488">
    <property type="entry name" value="PCD_DCoH"/>
    <property type="match status" value="1"/>
</dbReference>
<sequence>MAELLTDDEISDALTKLPHWHVKEGPGGERGRAEGAEFERTAELGTFTQAIQAVNRIAEIAESLNHHPDIDIRWRNLTFHLSTHSAGGLTRKDASLAEQIDEVIDAL</sequence>